<protein>
    <submittedName>
        <fullName evidence="1">Uncharacterized protein</fullName>
    </submittedName>
</protein>
<dbReference type="HOGENOM" id="CLU_1439480_0_0_0"/>
<dbReference type="Proteomes" id="UP000006233">
    <property type="component" value="Unassembled WGS sequence"/>
</dbReference>
<proteinExistence type="predicted"/>
<name>C9MYV5_9FUSO</name>
<organism evidence="1 2">
    <name type="scientific">Leptotrichia hofstadii F0254</name>
    <dbReference type="NCBI Taxonomy" id="634994"/>
    <lineage>
        <taxon>Bacteria</taxon>
        <taxon>Fusobacteriati</taxon>
        <taxon>Fusobacteriota</taxon>
        <taxon>Fusobacteriia</taxon>
        <taxon>Fusobacteriales</taxon>
        <taxon>Leptotrichiaceae</taxon>
        <taxon>Leptotrichia</taxon>
    </lineage>
</organism>
<comment type="caution">
    <text evidence="1">The sequence shown here is derived from an EMBL/GenBank/DDBJ whole genome shotgun (WGS) entry which is preliminary data.</text>
</comment>
<sequence>MAHDIFLFVNVFVVTNILTQNYHKFLYFFSFIQSMTYYFYLDSKGHKHMAGEIRENFPLRNEHKEVKTKEEVFMEVIQKIENMKITNRNDTRRYNLILEELNKKDSEIYKHLMEEIQLKLDIAKKENQNIRLNIPVALIKQEEFNTVGNPKMFENSKIIHKFPDFPTERGLEKENNFDRRAVYDGVAR</sequence>
<dbReference type="AlphaFoldDB" id="C9MYV5"/>
<evidence type="ECO:0000313" key="1">
    <source>
        <dbReference type="EMBL" id="EEX74307.1"/>
    </source>
</evidence>
<gene>
    <name evidence="1" type="ORF">GCWU000323_01743</name>
</gene>
<dbReference type="STRING" id="634994.GCWU000323_01743"/>
<dbReference type="EMBL" id="ACVB02000011">
    <property type="protein sequence ID" value="EEX74307.1"/>
    <property type="molecule type" value="Genomic_DNA"/>
</dbReference>
<accession>C9MYV5</accession>
<reference evidence="1 2" key="1">
    <citation type="submission" date="2009-09" db="EMBL/GenBank/DDBJ databases">
        <authorList>
            <person name="Weinstock G."/>
            <person name="Sodergren E."/>
            <person name="Clifton S."/>
            <person name="Fulton L."/>
            <person name="Fulton B."/>
            <person name="Courtney L."/>
            <person name="Fronick C."/>
            <person name="Harrison M."/>
            <person name="Strong C."/>
            <person name="Farmer C."/>
            <person name="Delahaunty K."/>
            <person name="Markovic C."/>
            <person name="Hall O."/>
            <person name="Minx P."/>
            <person name="Tomlinson C."/>
            <person name="Mitreva M."/>
            <person name="Nelson J."/>
            <person name="Hou S."/>
            <person name="Wollam A."/>
            <person name="Pepin K.H."/>
            <person name="Johnson M."/>
            <person name="Bhonagiri V."/>
            <person name="Nash W.E."/>
            <person name="Warren W."/>
            <person name="Chinwalla A."/>
            <person name="Mardis E.R."/>
            <person name="Wilson R.K."/>
        </authorList>
    </citation>
    <scope>NUCLEOTIDE SEQUENCE [LARGE SCALE GENOMIC DNA]</scope>
    <source>
        <strain evidence="1 2">F0254</strain>
    </source>
</reference>
<evidence type="ECO:0000313" key="2">
    <source>
        <dbReference type="Proteomes" id="UP000006233"/>
    </source>
</evidence>